<dbReference type="GeneID" id="92178208"/>
<dbReference type="PROSITE" id="PS00527">
    <property type="entry name" value="RIBOSOMAL_S14"/>
    <property type="match status" value="1"/>
</dbReference>
<evidence type="ECO:0000313" key="10">
    <source>
        <dbReference type="Proteomes" id="UP001388673"/>
    </source>
</evidence>
<dbReference type="InterPro" id="IPR018271">
    <property type="entry name" value="Ribosomal_uS14_CS"/>
</dbReference>
<dbReference type="SUPFAM" id="SSF82199">
    <property type="entry name" value="SET domain"/>
    <property type="match status" value="1"/>
</dbReference>
<feature type="region of interest" description="Disordered" evidence="7">
    <location>
        <begin position="297"/>
        <end position="335"/>
    </location>
</feature>
<keyword evidence="3" id="KW-0862">Zinc</keyword>
<sequence>MATRPSSLSPKEREAVDILHQVCAYEQLLQELFATYFGLDKPAIRSSKVLYYESEGLLMNPKTGEALKGWDDRSTVLSMVRNIANQQGRREGNKIPDWWIKAVEANFVNALKNTDIRPRSCPEFDDQVGLFCRYPEQRRPFVARRTSGGYPPYKKISLKGIGFVLFSFPRHLPMSAIREFSPALTFDHYYRKKHYMLLGLGVARLLNHSCEPNVEWQFDDSPPDFEDADIPGVGYLSADLGAIKNIRPGEQILTFYSKQFGELTNSAKYSLADRTMYRLAKDKCVCEHTKHHSLRTLADIEPDDSSDEHDSSDEESSSARAPASPESLATSSTRLSHVKIHRSSSLLMTDKQASVSVRAPSHGHEPAYTDDNDMEFIGISEDILSRSLSPSRIPVDKSKRKAMARDIDIIDMTYIDDSPEPPNKGPRYSTFYDSSGESSSSPTLVALSTPASYTSANSYNTSVKPETNTTLDTGTDSAVSTEIQKAIETNEKIIADLANQIKRKQENQRRDLETMQKDHEMARRDLEIMARLVKTRELFIKSLTNSKYQSQDLRSSPSPTSKSIDKSNMAHSNVWFSRPRTYGKGSRQCRVCAHQAGLIRKWGLDMCRQCFREKSAAIGFVKNN</sequence>
<dbReference type="InterPro" id="IPR046341">
    <property type="entry name" value="SET_dom_sf"/>
</dbReference>
<dbReference type="GO" id="GO:0003735">
    <property type="term" value="F:structural constituent of ribosome"/>
    <property type="evidence" value="ECO:0007669"/>
    <property type="project" value="InterPro"/>
</dbReference>
<feature type="domain" description="SET" evidence="8">
    <location>
        <begin position="140"/>
        <end position="257"/>
    </location>
</feature>
<dbReference type="FunFam" id="4.10.830.10:FF:000002">
    <property type="entry name" value="40S ribosomal protein S29"/>
    <property type="match status" value="1"/>
</dbReference>
<reference evidence="9 10" key="1">
    <citation type="journal article" date="2024" name="bioRxiv">
        <title>Comparative genomics of Cryptococcus and Kwoniella reveals pathogenesis evolution and contrasting karyotype dynamics via intercentromeric recombination or chromosome fusion.</title>
        <authorList>
            <person name="Coelho M.A."/>
            <person name="David-Palma M."/>
            <person name="Shea T."/>
            <person name="Bowers K."/>
            <person name="McGinley-Smith S."/>
            <person name="Mohammad A.W."/>
            <person name="Gnirke A."/>
            <person name="Yurkov A.M."/>
            <person name="Nowrousian M."/>
            <person name="Sun S."/>
            <person name="Cuomo C.A."/>
            <person name="Heitman J."/>
        </authorList>
    </citation>
    <scope>NUCLEOTIDE SEQUENCE [LARGE SCALE GENOMIC DNA]</scope>
    <source>
        <strain evidence="9 10">CBS 13917</strain>
    </source>
</reference>
<dbReference type="PROSITE" id="PS50280">
    <property type="entry name" value="SET"/>
    <property type="match status" value="1"/>
</dbReference>
<feature type="compositionally biased region" description="Acidic residues" evidence="7">
    <location>
        <begin position="300"/>
        <end position="316"/>
    </location>
</feature>
<dbReference type="Pfam" id="PF00856">
    <property type="entry name" value="SET"/>
    <property type="match status" value="1"/>
</dbReference>
<dbReference type="InterPro" id="IPR001214">
    <property type="entry name" value="SET_dom"/>
</dbReference>
<name>A0AAW0Z4E4_9TREE</name>
<proteinExistence type="inferred from homology"/>
<evidence type="ECO:0000313" key="9">
    <source>
        <dbReference type="EMBL" id="KAK8865802.1"/>
    </source>
</evidence>
<dbReference type="NCBIfam" id="NF004424">
    <property type="entry name" value="PRK05766.1"/>
    <property type="match status" value="1"/>
</dbReference>
<evidence type="ECO:0000256" key="5">
    <source>
        <dbReference type="ARBA" id="ARBA00023274"/>
    </source>
</evidence>
<evidence type="ECO:0000256" key="7">
    <source>
        <dbReference type="SAM" id="MobiDB-lite"/>
    </source>
</evidence>
<evidence type="ECO:0000256" key="4">
    <source>
        <dbReference type="ARBA" id="ARBA00022980"/>
    </source>
</evidence>
<accession>A0AAW0Z4E4</accession>
<dbReference type="Gene3D" id="4.10.830.10">
    <property type="entry name" value="30s Ribosomal Protein S14, Chain N"/>
    <property type="match status" value="1"/>
</dbReference>
<keyword evidence="10" id="KW-1185">Reference proteome</keyword>
<dbReference type="GO" id="GO:0008270">
    <property type="term" value="F:zinc ion binding"/>
    <property type="evidence" value="ECO:0007669"/>
    <property type="project" value="InterPro"/>
</dbReference>
<feature type="coiled-coil region" evidence="6">
    <location>
        <begin position="487"/>
        <end position="525"/>
    </location>
</feature>
<dbReference type="GO" id="GO:0022627">
    <property type="term" value="C:cytosolic small ribosomal subunit"/>
    <property type="evidence" value="ECO:0007669"/>
    <property type="project" value="TreeGrafter"/>
</dbReference>
<dbReference type="GO" id="GO:0002181">
    <property type="term" value="P:cytoplasmic translation"/>
    <property type="evidence" value="ECO:0007669"/>
    <property type="project" value="TreeGrafter"/>
</dbReference>
<keyword evidence="5" id="KW-0687">Ribonucleoprotein</keyword>
<evidence type="ECO:0000256" key="2">
    <source>
        <dbReference type="ARBA" id="ARBA00009083"/>
    </source>
</evidence>
<evidence type="ECO:0000256" key="6">
    <source>
        <dbReference type="SAM" id="Coils"/>
    </source>
</evidence>
<dbReference type="AlphaFoldDB" id="A0AAW0Z4E4"/>
<evidence type="ECO:0000259" key="8">
    <source>
        <dbReference type="PROSITE" id="PS50280"/>
    </source>
</evidence>
<dbReference type="KEGG" id="kne:92178208"/>
<dbReference type="Pfam" id="PF00253">
    <property type="entry name" value="Ribosomal_S14"/>
    <property type="match status" value="1"/>
</dbReference>
<keyword evidence="4 9" id="KW-0689">Ribosomal protein</keyword>
<dbReference type="PANTHER" id="PTHR12010:SF2">
    <property type="entry name" value="40S RIBOSOMAL PROTEIN S29"/>
    <property type="match status" value="1"/>
</dbReference>
<keyword evidence="6" id="KW-0175">Coiled coil</keyword>
<dbReference type="PANTHER" id="PTHR12010">
    <property type="entry name" value="40S RIBOSOMAL PROTEIN S29"/>
    <property type="match status" value="1"/>
</dbReference>
<protein>
    <submittedName>
        <fullName evidence="9">40S ribosomal protein S29</fullName>
    </submittedName>
</protein>
<evidence type="ECO:0000256" key="3">
    <source>
        <dbReference type="ARBA" id="ARBA00022833"/>
    </source>
</evidence>
<dbReference type="Proteomes" id="UP001388673">
    <property type="component" value="Unassembled WGS sequence"/>
</dbReference>
<dbReference type="InterPro" id="IPR001209">
    <property type="entry name" value="Ribosomal_uS14"/>
</dbReference>
<dbReference type="InterPro" id="IPR039744">
    <property type="entry name" value="RIbosomal_uS14_euk_arc"/>
</dbReference>
<dbReference type="InterPro" id="IPR043140">
    <property type="entry name" value="Ribosomal_uS14_sf"/>
</dbReference>
<dbReference type="Gene3D" id="2.170.270.10">
    <property type="entry name" value="SET domain"/>
    <property type="match status" value="1"/>
</dbReference>
<gene>
    <name evidence="9" type="ORF">IAR55_000949</name>
</gene>
<organism evidence="9 10">
    <name type="scientific">Kwoniella newhampshirensis</name>
    <dbReference type="NCBI Taxonomy" id="1651941"/>
    <lineage>
        <taxon>Eukaryota</taxon>
        <taxon>Fungi</taxon>
        <taxon>Dikarya</taxon>
        <taxon>Basidiomycota</taxon>
        <taxon>Agaricomycotina</taxon>
        <taxon>Tremellomycetes</taxon>
        <taxon>Tremellales</taxon>
        <taxon>Cryptococcaceae</taxon>
        <taxon>Kwoniella</taxon>
    </lineage>
</organism>
<comment type="similarity">
    <text evidence="2">Belongs to the universal ribosomal protein uS14 family.</text>
</comment>
<dbReference type="EMBL" id="JBCAWK010000002">
    <property type="protein sequence ID" value="KAK8865802.1"/>
    <property type="molecule type" value="Genomic_DNA"/>
</dbReference>
<comment type="caution">
    <text evidence="9">The sequence shown here is derived from an EMBL/GenBank/DDBJ whole genome shotgun (WGS) entry which is preliminary data.</text>
</comment>
<comment type="cofactor">
    <cofactor evidence="1">
        <name>Zn(2+)</name>
        <dbReference type="ChEBI" id="CHEBI:29105"/>
    </cofactor>
</comment>
<feature type="compositionally biased region" description="Low complexity" evidence="7">
    <location>
        <begin position="318"/>
        <end position="327"/>
    </location>
</feature>
<evidence type="ECO:0000256" key="1">
    <source>
        <dbReference type="ARBA" id="ARBA00001947"/>
    </source>
</evidence>
<dbReference type="RefSeq" id="XP_066805281.1">
    <property type="nucleotide sequence ID" value="XM_066944080.1"/>
</dbReference>